<name>A0ABD6ER46_9BILA</name>
<reference evidence="2 3" key="1">
    <citation type="submission" date="2024-08" db="EMBL/GenBank/DDBJ databases">
        <title>Gnathostoma spinigerum genome.</title>
        <authorList>
            <person name="Gonzalez-Bertolin B."/>
            <person name="Monzon S."/>
            <person name="Zaballos A."/>
            <person name="Jimenez P."/>
            <person name="Dekumyoy P."/>
            <person name="Varona S."/>
            <person name="Cuesta I."/>
            <person name="Sumanam S."/>
            <person name="Adisakwattana P."/>
            <person name="Gasser R.B."/>
            <person name="Hernandez-Gonzalez A."/>
            <person name="Young N.D."/>
            <person name="Perteguer M.J."/>
        </authorList>
    </citation>
    <scope>NUCLEOTIDE SEQUENCE [LARGE SCALE GENOMIC DNA]</scope>
    <source>
        <strain evidence="2">AL3</strain>
        <tissue evidence="2">Liver</tissue>
    </source>
</reference>
<protein>
    <submittedName>
        <fullName evidence="2">Uncharacterized protein</fullName>
    </submittedName>
</protein>
<evidence type="ECO:0000313" key="2">
    <source>
        <dbReference type="EMBL" id="MFH4978735.1"/>
    </source>
</evidence>
<dbReference type="AlphaFoldDB" id="A0ABD6ER46"/>
<dbReference type="Proteomes" id="UP001608902">
    <property type="component" value="Unassembled WGS sequence"/>
</dbReference>
<sequence>MRILLIIIAHLTSIPFVVSQSSNRLSNFFEDIRTENISDHCATGLRNFLSLNKSDDLSSNKIQAFFAASGWGMAVALISDDRFVSNFVDFCSI</sequence>
<organism evidence="2 3">
    <name type="scientific">Gnathostoma spinigerum</name>
    <dbReference type="NCBI Taxonomy" id="75299"/>
    <lineage>
        <taxon>Eukaryota</taxon>
        <taxon>Metazoa</taxon>
        <taxon>Ecdysozoa</taxon>
        <taxon>Nematoda</taxon>
        <taxon>Chromadorea</taxon>
        <taxon>Rhabditida</taxon>
        <taxon>Spirurina</taxon>
        <taxon>Gnathostomatomorpha</taxon>
        <taxon>Gnathostomatoidea</taxon>
        <taxon>Gnathostomatidae</taxon>
        <taxon>Gnathostoma</taxon>
    </lineage>
</organism>
<keyword evidence="3" id="KW-1185">Reference proteome</keyword>
<accession>A0ABD6ER46</accession>
<proteinExistence type="predicted"/>
<dbReference type="EMBL" id="JBGFUD010003460">
    <property type="protein sequence ID" value="MFH4978735.1"/>
    <property type="molecule type" value="Genomic_DNA"/>
</dbReference>
<feature type="chain" id="PRO_5044801285" evidence="1">
    <location>
        <begin position="20"/>
        <end position="93"/>
    </location>
</feature>
<evidence type="ECO:0000313" key="3">
    <source>
        <dbReference type="Proteomes" id="UP001608902"/>
    </source>
</evidence>
<feature type="signal peptide" evidence="1">
    <location>
        <begin position="1"/>
        <end position="19"/>
    </location>
</feature>
<comment type="caution">
    <text evidence="2">The sequence shown here is derived from an EMBL/GenBank/DDBJ whole genome shotgun (WGS) entry which is preliminary data.</text>
</comment>
<gene>
    <name evidence="2" type="ORF">AB6A40_005444</name>
</gene>
<keyword evidence="1" id="KW-0732">Signal</keyword>
<evidence type="ECO:0000256" key="1">
    <source>
        <dbReference type="SAM" id="SignalP"/>
    </source>
</evidence>